<keyword evidence="13" id="KW-1185">Reference proteome</keyword>
<keyword evidence="8 9" id="KW-0051">Antiviral defense</keyword>
<comment type="subunit">
    <text evidence="9">Homodimer, forms a heterotetramer with a Cas1 homodimer.</text>
</comment>
<comment type="cofactor">
    <cofactor evidence="1 9">
        <name>Mg(2+)</name>
        <dbReference type="ChEBI" id="CHEBI:18420"/>
    </cofactor>
</comment>
<dbReference type="Proteomes" id="UP000256321">
    <property type="component" value="Unassembled WGS sequence"/>
</dbReference>
<evidence type="ECO:0000256" key="8">
    <source>
        <dbReference type="ARBA" id="ARBA00023118"/>
    </source>
</evidence>
<keyword evidence="5 9" id="KW-0255">Endonuclease</keyword>
<evidence type="ECO:0000256" key="7">
    <source>
        <dbReference type="ARBA" id="ARBA00022842"/>
    </source>
</evidence>
<dbReference type="PANTHER" id="PTHR34405">
    <property type="entry name" value="CRISPR-ASSOCIATED ENDORIBONUCLEASE CAS2"/>
    <property type="match status" value="1"/>
</dbReference>
<keyword evidence="3 9" id="KW-0540">Nuclease</keyword>
<keyword evidence="6 9" id="KW-0378">Hydrolase</keyword>
<reference evidence="11 12" key="1">
    <citation type="submission" date="2018-07" db="EMBL/GenBank/DDBJ databases">
        <title>Parabacteroides acidifaciens nov. sp., isolated from human feces.</title>
        <authorList>
            <person name="Wang Y.J."/>
        </authorList>
    </citation>
    <scope>NUCLEOTIDE SEQUENCE [LARGE SCALE GENOMIC DNA]</scope>
    <source>
        <strain evidence="11 12">426-9</strain>
    </source>
</reference>
<name>A0A3D8HBX3_9BACT</name>
<dbReference type="PANTHER" id="PTHR34405:SF3">
    <property type="entry name" value="CRISPR-ASSOCIATED ENDORIBONUCLEASE CAS2 3"/>
    <property type="match status" value="1"/>
</dbReference>
<evidence type="ECO:0000256" key="2">
    <source>
        <dbReference type="ARBA" id="ARBA00009959"/>
    </source>
</evidence>
<evidence type="ECO:0000256" key="6">
    <source>
        <dbReference type="ARBA" id="ARBA00022801"/>
    </source>
</evidence>
<keyword evidence="4 9" id="KW-0479">Metal-binding</keyword>
<dbReference type="AlphaFoldDB" id="A0A3D8HBX3"/>
<comment type="similarity">
    <text evidence="2 9">Belongs to the CRISPR-associated endoribonuclease Cas2 protein family.</text>
</comment>
<evidence type="ECO:0000256" key="9">
    <source>
        <dbReference type="HAMAP-Rule" id="MF_01471"/>
    </source>
</evidence>
<dbReference type="EMBL" id="JACRTI010000041">
    <property type="protein sequence ID" value="MBC8602935.1"/>
    <property type="molecule type" value="Genomic_DNA"/>
</dbReference>
<dbReference type="EC" id="3.1.-.-" evidence="9"/>
<keyword evidence="7 9" id="KW-0460">Magnesium</keyword>
<dbReference type="NCBIfam" id="TIGR01573">
    <property type="entry name" value="cas2"/>
    <property type="match status" value="1"/>
</dbReference>
<dbReference type="Gene3D" id="3.30.70.240">
    <property type="match status" value="1"/>
</dbReference>
<dbReference type="SUPFAM" id="SSF143430">
    <property type="entry name" value="TTP0101/SSO1404-like"/>
    <property type="match status" value="1"/>
</dbReference>
<dbReference type="EMBL" id="QREV01000041">
    <property type="protein sequence ID" value="RDU48361.1"/>
    <property type="molecule type" value="Genomic_DNA"/>
</dbReference>
<evidence type="ECO:0000313" key="12">
    <source>
        <dbReference type="Proteomes" id="UP000256321"/>
    </source>
</evidence>
<protein>
    <recommendedName>
        <fullName evidence="9">CRISPR-associated endoribonuclease Cas2</fullName>
        <ecNumber evidence="9">3.1.-.-</ecNumber>
    </recommendedName>
</protein>
<evidence type="ECO:0000313" key="10">
    <source>
        <dbReference type="EMBL" id="MBC8602935.1"/>
    </source>
</evidence>
<evidence type="ECO:0000256" key="3">
    <source>
        <dbReference type="ARBA" id="ARBA00022722"/>
    </source>
</evidence>
<dbReference type="HAMAP" id="MF_01471">
    <property type="entry name" value="Cas2"/>
    <property type="match status" value="1"/>
</dbReference>
<comment type="function">
    <text evidence="9">CRISPR (clustered regularly interspaced short palindromic repeat), is an adaptive immune system that provides protection against mobile genetic elements (viruses, transposable elements and conjugative plasmids). CRISPR clusters contain sequences complementary to antecedent mobile elements and target invading nucleic acids. CRISPR clusters are transcribed and processed into CRISPR RNA (crRNA). Functions as a ssRNA-specific endoribonuclease. Involved in the integration of spacer DNA into the CRISPR cassette.</text>
</comment>
<dbReference type="Pfam" id="PF09827">
    <property type="entry name" value="CRISPR_Cas2"/>
    <property type="match status" value="1"/>
</dbReference>
<gene>
    <name evidence="9 11" type="primary">cas2</name>
    <name evidence="11" type="ORF">DWU89_14930</name>
    <name evidence="10" type="ORF">H8784_14555</name>
</gene>
<dbReference type="Proteomes" id="UP000629596">
    <property type="component" value="Unassembled WGS sequence"/>
</dbReference>
<organism evidence="11 12">
    <name type="scientific">Parabacteroides acidifaciens</name>
    <dbReference type="NCBI Taxonomy" id="2290935"/>
    <lineage>
        <taxon>Bacteria</taxon>
        <taxon>Pseudomonadati</taxon>
        <taxon>Bacteroidota</taxon>
        <taxon>Bacteroidia</taxon>
        <taxon>Bacteroidales</taxon>
        <taxon>Tannerellaceae</taxon>
        <taxon>Parabacteroides</taxon>
    </lineage>
</organism>
<comment type="caution">
    <text evidence="11">The sequence shown here is derived from an EMBL/GenBank/DDBJ whole genome shotgun (WGS) entry which is preliminary data.</text>
</comment>
<dbReference type="GO" id="GO:0016787">
    <property type="term" value="F:hydrolase activity"/>
    <property type="evidence" value="ECO:0007669"/>
    <property type="project" value="UniProtKB-KW"/>
</dbReference>
<reference evidence="10 13" key="2">
    <citation type="submission" date="2020-08" db="EMBL/GenBank/DDBJ databases">
        <title>Genome public.</title>
        <authorList>
            <person name="Liu C."/>
            <person name="Sun Q."/>
        </authorList>
    </citation>
    <scope>NUCLEOTIDE SEQUENCE [LARGE SCALE GENOMIC DNA]</scope>
    <source>
        <strain evidence="10 13">426_9</strain>
    </source>
</reference>
<feature type="binding site" evidence="9">
    <location>
        <position position="14"/>
    </location>
    <ligand>
        <name>Mg(2+)</name>
        <dbReference type="ChEBI" id="CHEBI:18420"/>
        <note>catalytic</note>
    </ligand>
</feature>
<evidence type="ECO:0000256" key="5">
    <source>
        <dbReference type="ARBA" id="ARBA00022759"/>
    </source>
</evidence>
<sequence>MMRAKKNFIVVAYDVADDRRRSHVVKMLEKIGVRINYSVFECMLTDVQFVKLQERISAEIDNREDRIVYYPICVNCYTKIVYQPDRRLKYEKVMVV</sequence>
<dbReference type="GO" id="GO:0004521">
    <property type="term" value="F:RNA endonuclease activity"/>
    <property type="evidence" value="ECO:0007669"/>
    <property type="project" value="InterPro"/>
</dbReference>
<evidence type="ECO:0000256" key="4">
    <source>
        <dbReference type="ARBA" id="ARBA00022723"/>
    </source>
</evidence>
<evidence type="ECO:0000313" key="11">
    <source>
        <dbReference type="EMBL" id="RDU48361.1"/>
    </source>
</evidence>
<accession>A0A3D8HBX3</accession>
<dbReference type="CDD" id="cd09725">
    <property type="entry name" value="Cas2_I_II_III"/>
    <property type="match status" value="1"/>
</dbReference>
<dbReference type="GO" id="GO:0051607">
    <property type="term" value="P:defense response to virus"/>
    <property type="evidence" value="ECO:0007669"/>
    <property type="project" value="UniProtKB-UniRule"/>
</dbReference>
<evidence type="ECO:0000256" key="1">
    <source>
        <dbReference type="ARBA" id="ARBA00001946"/>
    </source>
</evidence>
<evidence type="ECO:0000313" key="13">
    <source>
        <dbReference type="Proteomes" id="UP000629596"/>
    </source>
</evidence>
<dbReference type="GO" id="GO:0043571">
    <property type="term" value="P:maintenance of CRISPR repeat elements"/>
    <property type="evidence" value="ECO:0007669"/>
    <property type="project" value="UniProtKB-UniRule"/>
</dbReference>
<dbReference type="InterPro" id="IPR019199">
    <property type="entry name" value="Virulence_VapD/CRISPR_Cas2"/>
</dbReference>
<dbReference type="GO" id="GO:0046872">
    <property type="term" value="F:metal ion binding"/>
    <property type="evidence" value="ECO:0007669"/>
    <property type="project" value="UniProtKB-UniRule"/>
</dbReference>
<dbReference type="InterPro" id="IPR021127">
    <property type="entry name" value="CRISPR_associated_Cas2"/>
</dbReference>
<proteinExistence type="inferred from homology"/>